<organism evidence="2 3">
    <name type="scientific">Rhodopirellula maiorica SM1</name>
    <dbReference type="NCBI Taxonomy" id="1265738"/>
    <lineage>
        <taxon>Bacteria</taxon>
        <taxon>Pseudomonadati</taxon>
        <taxon>Planctomycetota</taxon>
        <taxon>Planctomycetia</taxon>
        <taxon>Pirellulales</taxon>
        <taxon>Pirellulaceae</taxon>
        <taxon>Novipirellula</taxon>
    </lineage>
</organism>
<evidence type="ECO:0000313" key="3">
    <source>
        <dbReference type="Proteomes" id="UP000011991"/>
    </source>
</evidence>
<reference evidence="2 3" key="1">
    <citation type="journal article" date="2013" name="Mar. Genomics">
        <title>Expression of sulfatases in Rhodopirellula baltica and the diversity of sulfatases in the genus Rhodopirellula.</title>
        <authorList>
            <person name="Wegner C.E."/>
            <person name="Richter-Heitmann T."/>
            <person name="Klindworth A."/>
            <person name="Klockow C."/>
            <person name="Richter M."/>
            <person name="Achstetter T."/>
            <person name="Glockner F.O."/>
            <person name="Harder J."/>
        </authorList>
    </citation>
    <scope>NUCLEOTIDE SEQUENCE [LARGE SCALE GENOMIC DNA]</scope>
    <source>
        <strain evidence="2 3">SM1</strain>
    </source>
</reference>
<evidence type="ECO:0000256" key="1">
    <source>
        <dbReference type="SAM" id="Phobius"/>
    </source>
</evidence>
<name>M5S8A1_9BACT</name>
<protein>
    <submittedName>
        <fullName evidence="2">Membrane protein</fullName>
    </submittedName>
</protein>
<feature type="non-terminal residue" evidence="2">
    <location>
        <position position="140"/>
    </location>
</feature>
<keyword evidence="3" id="KW-1185">Reference proteome</keyword>
<accession>M5S8A1</accession>
<feature type="transmembrane region" description="Helical" evidence="1">
    <location>
        <begin position="98"/>
        <end position="116"/>
    </location>
</feature>
<dbReference type="EMBL" id="ANOG01000106">
    <property type="protein sequence ID" value="EMI22394.1"/>
    <property type="molecule type" value="Genomic_DNA"/>
</dbReference>
<keyword evidence="1" id="KW-0472">Membrane</keyword>
<comment type="caution">
    <text evidence="2">The sequence shown here is derived from an EMBL/GenBank/DDBJ whole genome shotgun (WGS) entry which is preliminary data.</text>
</comment>
<sequence>MLLLVAYAINATFVHLVFSSNSDPEESWKWLDLMWKQVVLLLLMIISVRDLKDFQILSYTLLIGGTFIACEVYFFNAGSYHHGRLENLPLPSGGSSNFVSPVLSQSAIIGGFLVFFGKTKEKLFALFCCVMLTEAILQCL</sequence>
<gene>
    <name evidence="2" type="ORF">RMSM_00683</name>
</gene>
<keyword evidence="1" id="KW-1133">Transmembrane helix</keyword>
<dbReference type="Proteomes" id="UP000011991">
    <property type="component" value="Unassembled WGS sequence"/>
</dbReference>
<feature type="transmembrane region" description="Helical" evidence="1">
    <location>
        <begin position="56"/>
        <end position="78"/>
    </location>
</feature>
<keyword evidence="1" id="KW-0812">Transmembrane</keyword>
<evidence type="ECO:0000313" key="2">
    <source>
        <dbReference type="EMBL" id="EMI22394.1"/>
    </source>
</evidence>
<dbReference type="AlphaFoldDB" id="M5S8A1"/>
<proteinExistence type="predicted"/>